<keyword evidence="3" id="KW-1185">Reference proteome</keyword>
<name>A0A9P4MRQ9_9PEZI</name>
<evidence type="ECO:0000313" key="3">
    <source>
        <dbReference type="Proteomes" id="UP000799439"/>
    </source>
</evidence>
<evidence type="ECO:0000256" key="1">
    <source>
        <dbReference type="SAM" id="MobiDB-lite"/>
    </source>
</evidence>
<feature type="compositionally biased region" description="Polar residues" evidence="1">
    <location>
        <begin position="26"/>
        <end position="45"/>
    </location>
</feature>
<proteinExistence type="predicted"/>
<organism evidence="2 3">
    <name type="scientific">Myriangium duriaei CBS 260.36</name>
    <dbReference type="NCBI Taxonomy" id="1168546"/>
    <lineage>
        <taxon>Eukaryota</taxon>
        <taxon>Fungi</taxon>
        <taxon>Dikarya</taxon>
        <taxon>Ascomycota</taxon>
        <taxon>Pezizomycotina</taxon>
        <taxon>Dothideomycetes</taxon>
        <taxon>Dothideomycetidae</taxon>
        <taxon>Myriangiales</taxon>
        <taxon>Myriangiaceae</taxon>
        <taxon>Myriangium</taxon>
    </lineage>
</organism>
<reference evidence="2" key="1">
    <citation type="journal article" date="2020" name="Stud. Mycol.">
        <title>101 Dothideomycetes genomes: a test case for predicting lifestyles and emergence of pathogens.</title>
        <authorList>
            <person name="Haridas S."/>
            <person name="Albert R."/>
            <person name="Binder M."/>
            <person name="Bloem J."/>
            <person name="Labutti K."/>
            <person name="Salamov A."/>
            <person name="Andreopoulos B."/>
            <person name="Baker S."/>
            <person name="Barry K."/>
            <person name="Bills G."/>
            <person name="Bluhm B."/>
            <person name="Cannon C."/>
            <person name="Castanera R."/>
            <person name="Culley D."/>
            <person name="Daum C."/>
            <person name="Ezra D."/>
            <person name="Gonzalez J."/>
            <person name="Henrissat B."/>
            <person name="Kuo A."/>
            <person name="Liang C."/>
            <person name="Lipzen A."/>
            <person name="Lutzoni F."/>
            <person name="Magnuson J."/>
            <person name="Mondo S."/>
            <person name="Nolan M."/>
            <person name="Ohm R."/>
            <person name="Pangilinan J."/>
            <person name="Park H.-J."/>
            <person name="Ramirez L."/>
            <person name="Alfaro M."/>
            <person name="Sun H."/>
            <person name="Tritt A."/>
            <person name="Yoshinaga Y."/>
            <person name="Zwiers L.-H."/>
            <person name="Turgeon B."/>
            <person name="Goodwin S."/>
            <person name="Spatafora J."/>
            <person name="Crous P."/>
            <person name="Grigoriev I."/>
        </authorList>
    </citation>
    <scope>NUCLEOTIDE SEQUENCE</scope>
    <source>
        <strain evidence="2">CBS 260.36</strain>
    </source>
</reference>
<dbReference type="AlphaFoldDB" id="A0A9P4MRQ9"/>
<evidence type="ECO:0000313" key="2">
    <source>
        <dbReference type="EMBL" id="KAF2156821.1"/>
    </source>
</evidence>
<feature type="compositionally biased region" description="Low complexity" evidence="1">
    <location>
        <begin position="53"/>
        <end position="63"/>
    </location>
</feature>
<dbReference type="EMBL" id="ML996081">
    <property type="protein sequence ID" value="KAF2156821.1"/>
    <property type="molecule type" value="Genomic_DNA"/>
</dbReference>
<feature type="compositionally biased region" description="Basic residues" evidence="1">
    <location>
        <begin position="65"/>
        <end position="75"/>
    </location>
</feature>
<protein>
    <submittedName>
        <fullName evidence="2">Uncharacterized protein</fullName>
    </submittedName>
</protein>
<comment type="caution">
    <text evidence="2">The sequence shown here is derived from an EMBL/GenBank/DDBJ whole genome shotgun (WGS) entry which is preliminary data.</text>
</comment>
<gene>
    <name evidence="2" type="ORF">K461DRAFT_289194</name>
</gene>
<feature type="region of interest" description="Disordered" evidence="1">
    <location>
        <begin position="26"/>
        <end position="99"/>
    </location>
</feature>
<feature type="compositionally biased region" description="Low complexity" evidence="1">
    <location>
        <begin position="90"/>
        <end position="99"/>
    </location>
</feature>
<dbReference type="Proteomes" id="UP000799439">
    <property type="component" value="Unassembled WGS sequence"/>
</dbReference>
<sequence>MEIDPRPPPTRKRSFSVALADLALQTPTLSHDPNYTSSSPATPNHMTDDSYFPSTSRSRSTSPLKRARNLAHRSRPSLDAPPAWQPAPAGPIAAGQILPNGRVGEAPTFDAHGLLRGWVTRRGEGVTGNWERFAWGSAVMLWLCPGGGGRWREGICEVLVRSLYSVAPSLQALGLSDVVDSIGVGHREGTDTGHQLARMLPVRRAPARVDHLLRGAEQLLGLQAGQDMTRFQEGCIVLVDAQGRIRLALPLVDVDALVISAKGDNNVGLRAMEEALRSALAYLEEEKAWVQSQDRQ</sequence>
<accession>A0A9P4MRQ9</accession>